<dbReference type="PRINTS" id="PR00455">
    <property type="entry name" value="HTHTETR"/>
</dbReference>
<dbReference type="Pfam" id="PF00440">
    <property type="entry name" value="TetR_N"/>
    <property type="match status" value="1"/>
</dbReference>
<keyword evidence="1" id="KW-0678">Repressor</keyword>
<dbReference type="SUPFAM" id="SSF46689">
    <property type="entry name" value="Homeodomain-like"/>
    <property type="match status" value="1"/>
</dbReference>
<dbReference type="SUPFAM" id="SSF48498">
    <property type="entry name" value="Tetracyclin repressor-like, C-terminal domain"/>
    <property type="match status" value="1"/>
</dbReference>
<proteinExistence type="predicted"/>
<dbReference type="PROSITE" id="PS50977">
    <property type="entry name" value="HTH_TETR_2"/>
    <property type="match status" value="1"/>
</dbReference>
<feature type="region of interest" description="Disordered" evidence="6">
    <location>
        <begin position="1"/>
        <end position="32"/>
    </location>
</feature>
<dbReference type="PANTHER" id="PTHR30055">
    <property type="entry name" value="HTH-TYPE TRANSCRIPTIONAL REGULATOR RUTR"/>
    <property type="match status" value="1"/>
</dbReference>
<gene>
    <name evidence="8" type="ORF">GL58_08275</name>
</gene>
<organism evidence="8 9">
    <name type="scientific">Comamonas testosteroni</name>
    <name type="common">Pseudomonas testosteroni</name>
    <dbReference type="NCBI Taxonomy" id="285"/>
    <lineage>
        <taxon>Bacteria</taxon>
        <taxon>Pseudomonadati</taxon>
        <taxon>Pseudomonadota</taxon>
        <taxon>Betaproteobacteria</taxon>
        <taxon>Burkholderiales</taxon>
        <taxon>Comamonadaceae</taxon>
        <taxon>Comamonas</taxon>
    </lineage>
</organism>
<reference evidence="9" key="1">
    <citation type="submission" date="2014-06" db="EMBL/GenBank/DDBJ databases">
        <title>Draft genome sequence of C. testosteroni WDL7.</title>
        <authorList>
            <person name="Wu Y."/>
            <person name="Seshan H."/>
            <person name="Arumugam K."/>
        </authorList>
    </citation>
    <scope>NUCLEOTIDE SEQUENCE [LARGE SCALE GENOMIC DNA]</scope>
    <source>
        <strain evidence="9">WDL7</strain>
    </source>
</reference>
<dbReference type="InterPro" id="IPR036271">
    <property type="entry name" value="Tet_transcr_reg_TetR-rel_C_sf"/>
</dbReference>
<evidence type="ECO:0000313" key="8">
    <source>
        <dbReference type="EMBL" id="KOC21672.1"/>
    </source>
</evidence>
<evidence type="ECO:0000259" key="7">
    <source>
        <dbReference type="PROSITE" id="PS50977"/>
    </source>
</evidence>
<dbReference type="Proteomes" id="UP000037442">
    <property type="component" value="Unassembled WGS sequence"/>
</dbReference>
<dbReference type="InterPro" id="IPR001647">
    <property type="entry name" value="HTH_TetR"/>
</dbReference>
<feature type="domain" description="HTH tetR-type" evidence="7">
    <location>
        <begin position="30"/>
        <end position="90"/>
    </location>
</feature>
<dbReference type="InterPro" id="IPR041490">
    <property type="entry name" value="KstR2_TetR_C"/>
</dbReference>
<dbReference type="Pfam" id="PF17932">
    <property type="entry name" value="TetR_C_24"/>
    <property type="match status" value="1"/>
</dbReference>
<dbReference type="PATRIC" id="fig|285.49.peg.1705"/>
<evidence type="ECO:0000256" key="5">
    <source>
        <dbReference type="PROSITE-ProRule" id="PRU00335"/>
    </source>
</evidence>
<evidence type="ECO:0000256" key="4">
    <source>
        <dbReference type="ARBA" id="ARBA00023163"/>
    </source>
</evidence>
<dbReference type="InterPro" id="IPR050109">
    <property type="entry name" value="HTH-type_TetR-like_transc_reg"/>
</dbReference>
<feature type="region of interest" description="Disordered" evidence="6">
    <location>
        <begin position="216"/>
        <end position="256"/>
    </location>
</feature>
<dbReference type="RefSeq" id="WP_053283165.1">
    <property type="nucleotide sequence ID" value="NZ_JNVD01000018.1"/>
</dbReference>
<dbReference type="EMBL" id="JNVD01000018">
    <property type="protein sequence ID" value="KOC21672.1"/>
    <property type="molecule type" value="Genomic_DNA"/>
</dbReference>
<feature type="DNA-binding region" description="H-T-H motif" evidence="5">
    <location>
        <begin position="53"/>
        <end position="72"/>
    </location>
</feature>
<protein>
    <submittedName>
        <fullName evidence="8">TetR family transcriptional regulator</fullName>
    </submittedName>
</protein>
<dbReference type="GO" id="GO:0000976">
    <property type="term" value="F:transcription cis-regulatory region binding"/>
    <property type="evidence" value="ECO:0007669"/>
    <property type="project" value="TreeGrafter"/>
</dbReference>
<dbReference type="InterPro" id="IPR009057">
    <property type="entry name" value="Homeodomain-like_sf"/>
</dbReference>
<dbReference type="PROSITE" id="PS01081">
    <property type="entry name" value="HTH_TETR_1"/>
    <property type="match status" value="1"/>
</dbReference>
<keyword evidence="2" id="KW-0805">Transcription regulation</keyword>
<comment type="caution">
    <text evidence="8">The sequence shown here is derived from an EMBL/GenBank/DDBJ whole genome shotgun (WGS) entry which is preliminary data.</text>
</comment>
<keyword evidence="4" id="KW-0804">Transcription</keyword>
<dbReference type="InterPro" id="IPR023772">
    <property type="entry name" value="DNA-bd_HTH_TetR-type_CS"/>
</dbReference>
<dbReference type="GO" id="GO:0003700">
    <property type="term" value="F:DNA-binding transcription factor activity"/>
    <property type="evidence" value="ECO:0007669"/>
    <property type="project" value="TreeGrafter"/>
</dbReference>
<dbReference type="PANTHER" id="PTHR30055:SF175">
    <property type="entry name" value="HTH-TYPE TRANSCRIPTIONAL REPRESSOR KSTR2"/>
    <property type="match status" value="1"/>
</dbReference>
<evidence type="ECO:0000256" key="2">
    <source>
        <dbReference type="ARBA" id="ARBA00023015"/>
    </source>
</evidence>
<evidence type="ECO:0000313" key="9">
    <source>
        <dbReference type="Proteomes" id="UP000037442"/>
    </source>
</evidence>
<dbReference type="AlphaFoldDB" id="A0A0L7MID5"/>
<evidence type="ECO:0000256" key="3">
    <source>
        <dbReference type="ARBA" id="ARBA00023125"/>
    </source>
</evidence>
<accession>A0A0L7MID5</accession>
<name>A0A0L7MID5_COMTE</name>
<evidence type="ECO:0000256" key="6">
    <source>
        <dbReference type="SAM" id="MobiDB-lite"/>
    </source>
</evidence>
<keyword evidence="3 5" id="KW-0238">DNA-binding</keyword>
<evidence type="ECO:0000256" key="1">
    <source>
        <dbReference type="ARBA" id="ARBA00022491"/>
    </source>
</evidence>
<sequence length="256" mass="28390">MSAPSRKTARKPAAPVAPRGRQRLPTAGSDEKRERILKAAEALFDRYGYANTTIEQIVQALGVTKPFVYYYFRNKQEIFETLCWAPTEACFTVLDFAADDPRPAHEKAVDGLQRLIAATIAHYPAGFFPYREPQAFSPAYLKASRNVAQQFYKQFCALLDEGRASGHFDFRDTRITAQAACSLPGFLYNWYQPGGKLGPAEMVVELTDLASRVLGLRNPAPAPAPRKRASRTAPPPQDPSPPRRRKSASSINNNAS</sequence>
<dbReference type="Gene3D" id="1.10.357.10">
    <property type="entry name" value="Tetracycline Repressor, domain 2"/>
    <property type="match status" value="1"/>
</dbReference>